<proteinExistence type="predicted"/>
<evidence type="ECO:0000313" key="2">
    <source>
        <dbReference type="Proteomes" id="UP000318413"/>
    </source>
</evidence>
<organism evidence="1 2">
    <name type="scientific">Sphingomonas oligophenolica</name>
    <dbReference type="NCBI Taxonomy" id="301154"/>
    <lineage>
        <taxon>Bacteria</taxon>
        <taxon>Pseudomonadati</taxon>
        <taxon>Pseudomonadota</taxon>
        <taxon>Alphaproteobacteria</taxon>
        <taxon>Sphingomonadales</taxon>
        <taxon>Sphingomonadaceae</taxon>
        <taxon>Sphingomonas</taxon>
    </lineage>
</organism>
<dbReference type="OrthoDB" id="8235971at2"/>
<dbReference type="InterPro" id="IPR029787">
    <property type="entry name" value="Nucleotide_cyclase"/>
</dbReference>
<dbReference type="EMBL" id="RCZK01000001">
    <property type="protein sequence ID" value="TPG15358.1"/>
    <property type="molecule type" value="Genomic_DNA"/>
</dbReference>
<sequence>MIMDETELCFGELAYENRLVAFFDILGWKGEIAAAGSDPRRIARLAAAVRMFSANAATVGDAGARLTTFSDNVVFSKPFAEGDVPWLLQGLATTQLGLAVQGFWMRGAVTVGLLHHDEYIVFGPALNRAHHLESRVARYPRILLDQQVLAATAGTDFIEVGEESFIDPFTPRFWDRVQAENPIAQQTLDRFNELSGMKIPAEPARVSGGTALASVANRLSAELTSIEDPAAWEKLAWLFDRVVRSLGGRAVANDLPKSARLKAALGV</sequence>
<dbReference type="SUPFAM" id="SSF55073">
    <property type="entry name" value="Nucleotide cyclase"/>
    <property type="match status" value="1"/>
</dbReference>
<evidence type="ECO:0000313" key="1">
    <source>
        <dbReference type="EMBL" id="TPG15358.1"/>
    </source>
</evidence>
<name>A0A502CR51_9SPHN</name>
<dbReference type="RefSeq" id="WP_140866183.1">
    <property type="nucleotide sequence ID" value="NZ_RCZK01000001.1"/>
</dbReference>
<accession>A0A502CR51</accession>
<reference evidence="1 2" key="1">
    <citation type="journal article" date="2019" name="Environ. Microbiol.">
        <title>Species interactions and distinct microbial communities in high Arctic permafrost affected cryosols are associated with the CH4 and CO2 gas fluxes.</title>
        <authorList>
            <person name="Altshuler I."/>
            <person name="Hamel J."/>
            <person name="Turney S."/>
            <person name="Magnuson E."/>
            <person name="Levesque R."/>
            <person name="Greer C."/>
            <person name="Whyte L.G."/>
        </authorList>
    </citation>
    <scope>NUCLEOTIDE SEQUENCE [LARGE SCALE GENOMIC DNA]</scope>
    <source>
        <strain evidence="1 2">S5.1</strain>
    </source>
</reference>
<evidence type="ECO:0008006" key="3">
    <source>
        <dbReference type="Google" id="ProtNLM"/>
    </source>
</evidence>
<keyword evidence="2" id="KW-1185">Reference proteome</keyword>
<protein>
    <recommendedName>
        <fullName evidence="3">Guanylate cyclase domain-containing protein</fullName>
    </recommendedName>
</protein>
<dbReference type="Proteomes" id="UP000318413">
    <property type="component" value="Unassembled WGS sequence"/>
</dbReference>
<dbReference type="AlphaFoldDB" id="A0A502CR51"/>
<gene>
    <name evidence="1" type="ORF">EAH84_00670</name>
</gene>
<comment type="caution">
    <text evidence="1">The sequence shown here is derived from an EMBL/GenBank/DDBJ whole genome shotgun (WGS) entry which is preliminary data.</text>
</comment>